<dbReference type="PANTHER" id="PTHR21206">
    <property type="entry name" value="SLD5 PROTEIN"/>
    <property type="match status" value="1"/>
</dbReference>
<comment type="subcellular location">
    <subcellularLocation>
        <location evidence="1">Nucleus</location>
    </subcellularLocation>
</comment>
<accession>A0A8H5GQV5</accession>
<feature type="domain" description="DNA replication complex GINS protein SLD5 C-terminal" evidence="7">
    <location>
        <begin position="216"/>
        <end position="266"/>
    </location>
</feature>
<dbReference type="SUPFAM" id="SSF158573">
    <property type="entry name" value="GINS helical bundle-like"/>
    <property type="match status" value="1"/>
</dbReference>
<evidence type="ECO:0000256" key="2">
    <source>
        <dbReference type="ARBA" id="ARBA00008187"/>
    </source>
</evidence>
<evidence type="ECO:0000313" key="9">
    <source>
        <dbReference type="Proteomes" id="UP000559256"/>
    </source>
</evidence>
<dbReference type="GO" id="GO:0000811">
    <property type="term" value="C:GINS complex"/>
    <property type="evidence" value="ECO:0007669"/>
    <property type="project" value="TreeGrafter"/>
</dbReference>
<keyword evidence="4" id="KW-0235">DNA replication</keyword>
<dbReference type="Pfam" id="PF16922">
    <property type="entry name" value="SLD5_C"/>
    <property type="match status" value="1"/>
</dbReference>
<evidence type="ECO:0000256" key="1">
    <source>
        <dbReference type="ARBA" id="ARBA00004123"/>
    </source>
</evidence>
<evidence type="ECO:0000259" key="6">
    <source>
        <dbReference type="Pfam" id="PF05916"/>
    </source>
</evidence>
<comment type="caution">
    <text evidence="8">The sequence shown here is derived from an EMBL/GenBank/DDBJ whole genome shotgun (WGS) entry which is preliminary data.</text>
</comment>
<dbReference type="InterPro" id="IPR021151">
    <property type="entry name" value="GINS_A"/>
</dbReference>
<dbReference type="Gene3D" id="1.20.58.1030">
    <property type="match status" value="1"/>
</dbReference>
<dbReference type="Pfam" id="PF05916">
    <property type="entry name" value="Sld5"/>
    <property type="match status" value="1"/>
</dbReference>
<dbReference type="InterPro" id="IPR008591">
    <property type="entry name" value="GINS_Sld5"/>
</dbReference>
<name>A0A8H5GQV5_9AGAR</name>
<dbReference type="GO" id="GO:0000727">
    <property type="term" value="P:double-strand break repair via break-induced replication"/>
    <property type="evidence" value="ECO:0007669"/>
    <property type="project" value="TreeGrafter"/>
</dbReference>
<gene>
    <name evidence="8" type="ORF">D9758_002788</name>
</gene>
<dbReference type="CDD" id="cd11711">
    <property type="entry name" value="GINS_A_Sld5"/>
    <property type="match status" value="1"/>
</dbReference>
<reference evidence="8 9" key="1">
    <citation type="journal article" date="2020" name="ISME J.">
        <title>Uncovering the hidden diversity of litter-decomposition mechanisms in mushroom-forming fungi.</title>
        <authorList>
            <person name="Floudas D."/>
            <person name="Bentzer J."/>
            <person name="Ahren D."/>
            <person name="Johansson T."/>
            <person name="Persson P."/>
            <person name="Tunlid A."/>
        </authorList>
    </citation>
    <scope>NUCLEOTIDE SEQUENCE [LARGE SCALE GENOMIC DNA]</scope>
    <source>
        <strain evidence="8 9">CBS 291.85</strain>
    </source>
</reference>
<dbReference type="InterPro" id="IPR031633">
    <property type="entry name" value="SLD5_C"/>
</dbReference>
<protein>
    <recommendedName>
        <fullName evidence="3">DNA replication complex GINS protein SLD5</fullName>
    </recommendedName>
</protein>
<proteinExistence type="inferred from homology"/>
<sequence length="266" mass="30421">MSTWSAQFDAGTFAVDNSSSTSRSRVRRNVATLNDSDDERPTTRTLDSERDVVMAPPPFELEAEETPLQKLMRHWINERHAPDILPAQEELLASLLDHIRRQSDAVQLLRGEPSTSEEDHIRIMLVQTEVERVKFIVRSYVRTRLFKIEKFARFIMTNPEIQTRITTAERAHASRHANLTDRHFHFSVLQSLPETQSHLDDEPIFMPPMVTQPDDSVPVFVHALRECGPIHFPDGTSLNKMTPGYISLMPFASAKNLLKRGDVELV</sequence>
<dbReference type="Proteomes" id="UP000559256">
    <property type="component" value="Unassembled WGS sequence"/>
</dbReference>
<keyword evidence="5" id="KW-0539">Nucleus</keyword>
<dbReference type="InterPro" id="IPR036224">
    <property type="entry name" value="GINS_bundle-like_dom_sf"/>
</dbReference>
<comment type="similarity">
    <text evidence="2">Belongs to the GINS4/SLD5 family.</text>
</comment>
<dbReference type="GO" id="GO:0006261">
    <property type="term" value="P:DNA-templated DNA replication"/>
    <property type="evidence" value="ECO:0007669"/>
    <property type="project" value="InterPro"/>
</dbReference>
<dbReference type="OrthoDB" id="338231at2759"/>
<evidence type="ECO:0000256" key="4">
    <source>
        <dbReference type="ARBA" id="ARBA00022705"/>
    </source>
</evidence>
<organism evidence="8 9">
    <name type="scientific">Tetrapyrgos nigripes</name>
    <dbReference type="NCBI Taxonomy" id="182062"/>
    <lineage>
        <taxon>Eukaryota</taxon>
        <taxon>Fungi</taxon>
        <taxon>Dikarya</taxon>
        <taxon>Basidiomycota</taxon>
        <taxon>Agaricomycotina</taxon>
        <taxon>Agaricomycetes</taxon>
        <taxon>Agaricomycetidae</taxon>
        <taxon>Agaricales</taxon>
        <taxon>Marasmiineae</taxon>
        <taxon>Marasmiaceae</taxon>
        <taxon>Tetrapyrgos</taxon>
    </lineage>
</organism>
<dbReference type="AlphaFoldDB" id="A0A8H5GQV5"/>
<feature type="domain" description="GINS subunit" evidence="6">
    <location>
        <begin position="119"/>
        <end position="180"/>
    </location>
</feature>
<keyword evidence="9" id="KW-1185">Reference proteome</keyword>
<evidence type="ECO:0000259" key="7">
    <source>
        <dbReference type="Pfam" id="PF16922"/>
    </source>
</evidence>
<dbReference type="InterPro" id="IPR038749">
    <property type="entry name" value="Sld5_GINS_A"/>
</dbReference>
<dbReference type="EMBL" id="JAACJM010000013">
    <property type="protein sequence ID" value="KAF5369373.1"/>
    <property type="molecule type" value="Genomic_DNA"/>
</dbReference>
<dbReference type="PANTHER" id="PTHR21206:SF0">
    <property type="entry name" value="DNA REPLICATION COMPLEX GINS PROTEIN SLD5"/>
    <property type="match status" value="1"/>
</dbReference>
<evidence type="ECO:0000256" key="3">
    <source>
        <dbReference type="ARBA" id="ARBA00014804"/>
    </source>
</evidence>
<evidence type="ECO:0000313" key="8">
    <source>
        <dbReference type="EMBL" id="KAF5369373.1"/>
    </source>
</evidence>
<evidence type="ECO:0000256" key="5">
    <source>
        <dbReference type="ARBA" id="ARBA00023242"/>
    </source>
</evidence>